<organism evidence="2">
    <name type="scientific">marine sediment metagenome</name>
    <dbReference type="NCBI Taxonomy" id="412755"/>
    <lineage>
        <taxon>unclassified sequences</taxon>
        <taxon>metagenomes</taxon>
        <taxon>ecological metagenomes</taxon>
    </lineage>
</organism>
<accession>X1GGU1</accession>
<evidence type="ECO:0000259" key="1">
    <source>
        <dbReference type="Pfam" id="PF13592"/>
    </source>
</evidence>
<reference evidence="2" key="1">
    <citation type="journal article" date="2014" name="Front. Microbiol.">
        <title>High frequency of phylogenetically diverse reductive dehalogenase-homologous genes in deep subseafloor sedimentary metagenomes.</title>
        <authorList>
            <person name="Kawai M."/>
            <person name="Futagami T."/>
            <person name="Toyoda A."/>
            <person name="Takaki Y."/>
            <person name="Nishi S."/>
            <person name="Hori S."/>
            <person name="Arai W."/>
            <person name="Tsubouchi T."/>
            <person name="Morono Y."/>
            <person name="Uchiyama I."/>
            <person name="Ito T."/>
            <person name="Fujiyama A."/>
            <person name="Inagaki F."/>
            <person name="Takami H."/>
        </authorList>
    </citation>
    <scope>NUCLEOTIDE SEQUENCE</scope>
    <source>
        <strain evidence="2">Expedition CK06-06</strain>
    </source>
</reference>
<proteinExistence type="predicted"/>
<feature type="non-terminal residue" evidence="2">
    <location>
        <position position="1"/>
    </location>
</feature>
<name>X1GGU1_9ZZZZ</name>
<comment type="caution">
    <text evidence="2">The sequence shown here is derived from an EMBL/GenBank/DDBJ whole genome shotgun (WGS) entry which is preliminary data.</text>
</comment>
<evidence type="ECO:0000313" key="2">
    <source>
        <dbReference type="EMBL" id="GAH56412.1"/>
    </source>
</evidence>
<dbReference type="AlphaFoldDB" id="X1GGU1"/>
<sequence>HWGGRRDERAYITFEQEKELLEDLKQKALNGQIITVSDIKLVVEKRIGHHVSDDYLWDLLKRHDWQKKAPRPKHPKGDGNKNLSIFKVIQFNK</sequence>
<dbReference type="InterPro" id="IPR025959">
    <property type="entry name" value="Winged_HTH_dom"/>
</dbReference>
<protein>
    <recommendedName>
        <fullName evidence="1">Winged helix-turn helix domain-containing protein</fullName>
    </recommendedName>
</protein>
<gene>
    <name evidence="2" type="ORF">S03H2_40411</name>
</gene>
<feature type="domain" description="Winged helix-turn helix" evidence="1">
    <location>
        <begin position="32"/>
        <end position="78"/>
    </location>
</feature>
<dbReference type="Pfam" id="PF13592">
    <property type="entry name" value="HTH_33"/>
    <property type="match status" value="1"/>
</dbReference>
<dbReference type="EMBL" id="BARU01025052">
    <property type="protein sequence ID" value="GAH56412.1"/>
    <property type="molecule type" value="Genomic_DNA"/>
</dbReference>